<dbReference type="AlphaFoldDB" id="A0A0C3AVI4"/>
<dbReference type="Proteomes" id="UP000054097">
    <property type="component" value="Unassembled WGS sequence"/>
</dbReference>
<evidence type="ECO:0000313" key="3">
    <source>
        <dbReference type="EMBL" id="KIM23271.1"/>
    </source>
</evidence>
<evidence type="ECO:0000259" key="2">
    <source>
        <dbReference type="Pfam" id="PF24853"/>
    </source>
</evidence>
<keyword evidence="1" id="KW-1133">Transmembrane helix</keyword>
<organism evidence="3 4">
    <name type="scientific">Serendipita vermifera MAFF 305830</name>
    <dbReference type="NCBI Taxonomy" id="933852"/>
    <lineage>
        <taxon>Eukaryota</taxon>
        <taxon>Fungi</taxon>
        <taxon>Dikarya</taxon>
        <taxon>Basidiomycota</taxon>
        <taxon>Agaricomycotina</taxon>
        <taxon>Agaricomycetes</taxon>
        <taxon>Sebacinales</taxon>
        <taxon>Serendipitaceae</taxon>
        <taxon>Serendipita</taxon>
    </lineage>
</organism>
<dbReference type="HOGENOM" id="CLU_132815_1_0_1"/>
<accession>A0A0C3AVI4</accession>
<dbReference type="InterPro" id="IPR056144">
    <property type="entry name" value="DUF7727"/>
</dbReference>
<feature type="non-terminal residue" evidence="3">
    <location>
        <position position="1"/>
    </location>
</feature>
<feature type="domain" description="DUF7727" evidence="2">
    <location>
        <begin position="1"/>
        <end position="91"/>
    </location>
</feature>
<dbReference type="OrthoDB" id="2110422at2759"/>
<gene>
    <name evidence="3" type="ORF">M408DRAFT_43143</name>
</gene>
<reference evidence="4" key="2">
    <citation type="submission" date="2015-01" db="EMBL/GenBank/DDBJ databases">
        <title>Evolutionary Origins and Diversification of the Mycorrhizal Mutualists.</title>
        <authorList>
            <consortium name="DOE Joint Genome Institute"/>
            <consortium name="Mycorrhizal Genomics Consortium"/>
            <person name="Kohler A."/>
            <person name="Kuo A."/>
            <person name="Nagy L.G."/>
            <person name="Floudas D."/>
            <person name="Copeland A."/>
            <person name="Barry K.W."/>
            <person name="Cichocki N."/>
            <person name="Veneault-Fourrey C."/>
            <person name="LaButti K."/>
            <person name="Lindquist E.A."/>
            <person name="Lipzen A."/>
            <person name="Lundell T."/>
            <person name="Morin E."/>
            <person name="Murat C."/>
            <person name="Riley R."/>
            <person name="Ohm R."/>
            <person name="Sun H."/>
            <person name="Tunlid A."/>
            <person name="Henrissat B."/>
            <person name="Grigoriev I.V."/>
            <person name="Hibbett D.S."/>
            <person name="Martin F."/>
        </authorList>
    </citation>
    <scope>NUCLEOTIDE SEQUENCE [LARGE SCALE GENOMIC DNA]</scope>
    <source>
        <strain evidence="4">MAFF 305830</strain>
    </source>
</reference>
<feature type="transmembrane region" description="Helical" evidence="1">
    <location>
        <begin position="12"/>
        <end position="37"/>
    </location>
</feature>
<dbReference type="PANTHER" id="PTHR40629">
    <property type="entry name" value="PRO41 PROTEIN"/>
    <property type="match status" value="1"/>
</dbReference>
<dbReference type="Pfam" id="PF24853">
    <property type="entry name" value="DUF7727"/>
    <property type="match status" value="1"/>
</dbReference>
<keyword evidence="4" id="KW-1185">Reference proteome</keyword>
<dbReference type="EMBL" id="KN824340">
    <property type="protein sequence ID" value="KIM23271.1"/>
    <property type="molecule type" value="Genomic_DNA"/>
</dbReference>
<reference evidence="3 4" key="1">
    <citation type="submission" date="2014-04" db="EMBL/GenBank/DDBJ databases">
        <authorList>
            <consortium name="DOE Joint Genome Institute"/>
            <person name="Kuo A."/>
            <person name="Zuccaro A."/>
            <person name="Kohler A."/>
            <person name="Nagy L.G."/>
            <person name="Floudas D."/>
            <person name="Copeland A."/>
            <person name="Barry K.W."/>
            <person name="Cichocki N."/>
            <person name="Veneault-Fourrey C."/>
            <person name="LaButti K."/>
            <person name="Lindquist E.A."/>
            <person name="Lipzen A."/>
            <person name="Lundell T."/>
            <person name="Morin E."/>
            <person name="Murat C."/>
            <person name="Sun H."/>
            <person name="Tunlid A."/>
            <person name="Henrissat B."/>
            <person name="Grigoriev I.V."/>
            <person name="Hibbett D.S."/>
            <person name="Martin F."/>
            <person name="Nordberg H.P."/>
            <person name="Cantor M.N."/>
            <person name="Hua S.X."/>
        </authorList>
    </citation>
    <scope>NUCLEOTIDE SEQUENCE [LARGE SCALE GENOMIC DNA]</scope>
    <source>
        <strain evidence="3 4">MAFF 305830</strain>
    </source>
</reference>
<keyword evidence="1" id="KW-0812">Transmembrane</keyword>
<feature type="non-terminal residue" evidence="3">
    <location>
        <position position="104"/>
    </location>
</feature>
<sequence>ISPAKSDSIFITLIVTAPIIQLIAMTLGITHLVLELLPQIRQYAVYRSFALRMVTYTLQTFFAVLFYQGVNGAIYTFVAVIGFTMAQLRGEIVAEAREQRGRGE</sequence>
<protein>
    <recommendedName>
        <fullName evidence="2">DUF7727 domain-containing protein</fullName>
    </recommendedName>
</protein>
<dbReference type="PANTHER" id="PTHR40629:SF1">
    <property type="entry name" value="PRO41 PROTEIN"/>
    <property type="match status" value="1"/>
</dbReference>
<evidence type="ECO:0000313" key="4">
    <source>
        <dbReference type="Proteomes" id="UP000054097"/>
    </source>
</evidence>
<name>A0A0C3AVI4_SERVB</name>
<proteinExistence type="predicted"/>
<evidence type="ECO:0000256" key="1">
    <source>
        <dbReference type="SAM" id="Phobius"/>
    </source>
</evidence>
<keyword evidence="1" id="KW-0472">Membrane</keyword>